<evidence type="ECO:0000256" key="5">
    <source>
        <dbReference type="ARBA" id="ARBA00018099"/>
    </source>
</evidence>
<organism evidence="14 15">
    <name type="scientific">Culex pipiens pipiens</name>
    <name type="common">Northern house mosquito</name>
    <dbReference type="NCBI Taxonomy" id="38569"/>
    <lineage>
        <taxon>Eukaryota</taxon>
        <taxon>Metazoa</taxon>
        <taxon>Ecdysozoa</taxon>
        <taxon>Arthropoda</taxon>
        <taxon>Hexapoda</taxon>
        <taxon>Insecta</taxon>
        <taxon>Pterygota</taxon>
        <taxon>Neoptera</taxon>
        <taxon>Endopterygota</taxon>
        <taxon>Diptera</taxon>
        <taxon>Nematocera</taxon>
        <taxon>Culicoidea</taxon>
        <taxon>Culicidae</taxon>
        <taxon>Culicinae</taxon>
        <taxon>Culicini</taxon>
        <taxon>Culex</taxon>
        <taxon>Culex</taxon>
    </lineage>
</organism>
<comment type="subcellular location">
    <subcellularLocation>
        <location evidence="2">Secreted</location>
    </subcellularLocation>
</comment>
<dbReference type="CDD" id="cd01321">
    <property type="entry name" value="ADGF"/>
    <property type="match status" value="1"/>
</dbReference>
<dbReference type="InterPro" id="IPR032466">
    <property type="entry name" value="Metal_Hydrolase"/>
</dbReference>
<dbReference type="GO" id="GO:0046872">
    <property type="term" value="F:metal ion binding"/>
    <property type="evidence" value="ECO:0007669"/>
    <property type="project" value="UniProtKB-KW"/>
</dbReference>
<dbReference type="Proteomes" id="UP001562425">
    <property type="component" value="Unassembled WGS sequence"/>
</dbReference>
<evidence type="ECO:0000256" key="11">
    <source>
        <dbReference type="SAM" id="SignalP"/>
    </source>
</evidence>
<dbReference type="EMBL" id="JBEHCU010008199">
    <property type="protein sequence ID" value="KAL1386796.1"/>
    <property type="molecule type" value="Genomic_DNA"/>
</dbReference>
<gene>
    <name evidence="14" type="ORF">pipiens_012800</name>
</gene>
<keyword evidence="15" id="KW-1185">Reference proteome</keyword>
<keyword evidence="7" id="KW-0479">Metal-binding</keyword>
<dbReference type="InterPro" id="IPR006331">
    <property type="entry name" value="ADGF"/>
</dbReference>
<dbReference type="FunFam" id="3.20.20.140:FF:000017">
    <property type="entry name" value="Adenosine deaminase 2"/>
    <property type="match status" value="1"/>
</dbReference>
<dbReference type="InterPro" id="IPR006330">
    <property type="entry name" value="Ado/ade_deaminase"/>
</dbReference>
<dbReference type="PANTHER" id="PTHR11409:SF39">
    <property type="entry name" value="ADENOSINE DEAMINASE 2"/>
    <property type="match status" value="1"/>
</dbReference>
<evidence type="ECO:0000256" key="1">
    <source>
        <dbReference type="ARBA" id="ARBA00001947"/>
    </source>
</evidence>
<keyword evidence="9" id="KW-0378">Hydrolase</keyword>
<reference evidence="14 15" key="1">
    <citation type="submission" date="2024-05" db="EMBL/GenBank/DDBJ databases">
        <title>Culex pipiens pipiens assembly and annotation.</title>
        <authorList>
            <person name="Alout H."/>
            <person name="Durand T."/>
        </authorList>
    </citation>
    <scope>NUCLEOTIDE SEQUENCE [LARGE SCALE GENOMIC DNA]</scope>
    <source>
        <strain evidence="14">HA-2024</strain>
        <tissue evidence="14">Whole body</tissue>
    </source>
</reference>
<comment type="catalytic activity">
    <reaction evidence="10">
        <text>adenosine + H2O + H(+) = inosine + NH4(+)</text>
        <dbReference type="Rhea" id="RHEA:24408"/>
        <dbReference type="ChEBI" id="CHEBI:15377"/>
        <dbReference type="ChEBI" id="CHEBI:15378"/>
        <dbReference type="ChEBI" id="CHEBI:16335"/>
        <dbReference type="ChEBI" id="CHEBI:17596"/>
        <dbReference type="ChEBI" id="CHEBI:28938"/>
        <dbReference type="EC" id="3.5.4.4"/>
    </reaction>
</comment>
<dbReference type="SUPFAM" id="SSF51556">
    <property type="entry name" value="Metallo-dependent hydrolases"/>
    <property type="match status" value="1"/>
</dbReference>
<dbReference type="Pfam" id="PF08451">
    <property type="entry name" value="A_deaminase_N"/>
    <property type="match status" value="1"/>
</dbReference>
<dbReference type="GO" id="GO:0005576">
    <property type="term" value="C:extracellular region"/>
    <property type="evidence" value="ECO:0007669"/>
    <property type="project" value="UniProtKB-SubCell"/>
</dbReference>
<feature type="domain" description="Adenosine deaminase" evidence="12">
    <location>
        <begin position="188"/>
        <end position="478"/>
    </location>
</feature>
<evidence type="ECO:0000259" key="12">
    <source>
        <dbReference type="Pfam" id="PF00962"/>
    </source>
</evidence>
<proteinExistence type="inferred from homology"/>
<evidence type="ECO:0000259" key="13">
    <source>
        <dbReference type="Pfam" id="PF08451"/>
    </source>
</evidence>
<evidence type="ECO:0000256" key="2">
    <source>
        <dbReference type="ARBA" id="ARBA00004613"/>
    </source>
</evidence>
<dbReference type="PANTHER" id="PTHR11409">
    <property type="entry name" value="ADENOSINE DEAMINASE"/>
    <property type="match status" value="1"/>
</dbReference>
<evidence type="ECO:0000256" key="9">
    <source>
        <dbReference type="ARBA" id="ARBA00022801"/>
    </source>
</evidence>
<evidence type="ECO:0000256" key="4">
    <source>
        <dbReference type="ARBA" id="ARBA00012784"/>
    </source>
</evidence>
<keyword evidence="8 11" id="KW-0732">Signal</keyword>
<dbReference type="NCBIfam" id="TIGR01431">
    <property type="entry name" value="adm_rel"/>
    <property type="match status" value="1"/>
</dbReference>
<sequence length="502" mass="57929">MWKKVVIFLLIWDSAYSAKLISRLDRESILDAEKKHRTGGNAYLTEREAQANDIVTRLRSKILLEGITNSTGFAPAMHFFQAKPLIESSPIFRMLKAMPKGSVLHLHNTAAVSSKWVIKNLTYRSEAKLCEVNGKVFFTVRQSKFCDSEPQKSITKLRAQNASAEAFDLWLESFINLKLRDPELMHTDVNTVWNDFQQMFDALKDLLMYKPFFEDYHRQMLREFYDDNVQYIELRTSLSKVYDANGKDYNEFEIVKMISDIVESFKKDHPDFFGVKIIYAKHRSIDNETVESFLEKFITLNQEFPDLVVGFDLVGQEDINNPLILFTDKLRKFEKTAPYFFHAGETNGYGSEADLNLVDAVLLNSRRIGHGYSLYKHPVLWKMVKQKGIALEICPLSNQVLRLVTDMRNHPAVFYVSESVPIVIAPDDPGFWDSVAVGFDFYYALMSLAPHSAGIGFLKQIVWDSVKYSTLTEPERTQYAELLQPKWEAFLDFVIANKVLNY</sequence>
<comment type="similarity">
    <text evidence="3">Belongs to the metallo-dependent hydrolases superfamily. Adenosine and AMP deaminases family. ADGF subfamily.</text>
</comment>
<evidence type="ECO:0000313" key="14">
    <source>
        <dbReference type="EMBL" id="KAL1386796.1"/>
    </source>
</evidence>
<comment type="caution">
    <text evidence="14">The sequence shown here is derived from an EMBL/GenBank/DDBJ whole genome shotgun (WGS) entry which is preliminary data.</text>
</comment>
<dbReference type="Gene3D" id="3.20.20.140">
    <property type="entry name" value="Metal-dependent hydrolases"/>
    <property type="match status" value="1"/>
</dbReference>
<evidence type="ECO:0000256" key="8">
    <source>
        <dbReference type="ARBA" id="ARBA00022729"/>
    </source>
</evidence>
<evidence type="ECO:0000256" key="7">
    <source>
        <dbReference type="ARBA" id="ARBA00022723"/>
    </source>
</evidence>
<dbReference type="EC" id="3.5.4.4" evidence="4"/>
<name>A0ABD1D128_CULPP</name>
<accession>A0ABD1D128</accession>
<comment type="cofactor">
    <cofactor evidence="1">
        <name>Zn(2+)</name>
        <dbReference type="ChEBI" id="CHEBI:29105"/>
    </cofactor>
</comment>
<dbReference type="GO" id="GO:0016787">
    <property type="term" value="F:hydrolase activity"/>
    <property type="evidence" value="ECO:0007669"/>
    <property type="project" value="UniProtKB-KW"/>
</dbReference>
<evidence type="ECO:0000256" key="6">
    <source>
        <dbReference type="ARBA" id="ARBA00022525"/>
    </source>
</evidence>
<evidence type="ECO:0000313" key="15">
    <source>
        <dbReference type="Proteomes" id="UP001562425"/>
    </source>
</evidence>
<keyword evidence="6" id="KW-0964">Secreted</keyword>
<dbReference type="AlphaFoldDB" id="A0ABD1D128"/>
<evidence type="ECO:0000256" key="3">
    <source>
        <dbReference type="ARBA" id="ARBA00006083"/>
    </source>
</evidence>
<feature type="signal peptide" evidence="11">
    <location>
        <begin position="1"/>
        <end position="17"/>
    </location>
</feature>
<dbReference type="InterPro" id="IPR013659">
    <property type="entry name" value="A_deaminase_N"/>
</dbReference>
<dbReference type="InterPro" id="IPR001365">
    <property type="entry name" value="A_deaminase_dom"/>
</dbReference>
<feature type="domain" description="Adenosine/AMP deaminase N-terminal" evidence="13">
    <location>
        <begin position="25"/>
        <end position="95"/>
    </location>
</feature>
<feature type="chain" id="PRO_5044815347" description="Adenosine deaminase" evidence="11">
    <location>
        <begin position="18"/>
        <end position="502"/>
    </location>
</feature>
<protein>
    <recommendedName>
        <fullName evidence="5">Adenosine deaminase</fullName>
        <ecNumber evidence="4">3.5.4.4</ecNumber>
    </recommendedName>
</protein>
<evidence type="ECO:0000256" key="10">
    <source>
        <dbReference type="ARBA" id="ARBA00047764"/>
    </source>
</evidence>
<dbReference type="Pfam" id="PF00962">
    <property type="entry name" value="A_deaminase"/>
    <property type="match status" value="1"/>
</dbReference>